<dbReference type="Pfam" id="PF02298">
    <property type="entry name" value="Cu_bind_like"/>
    <property type="match status" value="1"/>
</dbReference>
<evidence type="ECO:0000256" key="4">
    <source>
        <dbReference type="SAM" id="Phobius"/>
    </source>
</evidence>
<keyword evidence="5" id="KW-0732">Signal</keyword>
<evidence type="ECO:0000256" key="2">
    <source>
        <dbReference type="ARBA" id="ARBA00023180"/>
    </source>
</evidence>
<proteinExistence type="predicted"/>
<keyword evidence="4" id="KW-0812">Transmembrane</keyword>
<evidence type="ECO:0000256" key="5">
    <source>
        <dbReference type="SAM" id="SignalP"/>
    </source>
</evidence>
<evidence type="ECO:0000259" key="6">
    <source>
        <dbReference type="PROSITE" id="PS51485"/>
    </source>
</evidence>
<dbReference type="PANTHER" id="PTHR33021">
    <property type="entry name" value="BLUE COPPER PROTEIN"/>
    <property type="match status" value="1"/>
</dbReference>
<feature type="domain" description="Phytocyanin" evidence="6">
    <location>
        <begin position="29"/>
        <end position="129"/>
    </location>
</feature>
<dbReference type="Proteomes" id="UP000594263">
    <property type="component" value="Unplaced"/>
</dbReference>
<keyword evidence="4" id="KW-0472">Membrane</keyword>
<dbReference type="InterPro" id="IPR039391">
    <property type="entry name" value="Phytocyanin-like"/>
</dbReference>
<evidence type="ECO:0000256" key="3">
    <source>
        <dbReference type="SAM" id="MobiDB-lite"/>
    </source>
</evidence>
<feature type="transmembrane region" description="Helical" evidence="4">
    <location>
        <begin position="154"/>
        <end position="172"/>
    </location>
</feature>
<keyword evidence="8" id="KW-1185">Reference proteome</keyword>
<evidence type="ECO:0000313" key="7">
    <source>
        <dbReference type="EnsemblPlants" id="Kaladp0022s0243.1.v1.1"/>
    </source>
</evidence>
<feature type="region of interest" description="Disordered" evidence="3">
    <location>
        <begin position="131"/>
        <end position="152"/>
    </location>
</feature>
<dbReference type="GO" id="GO:0046872">
    <property type="term" value="F:metal ion binding"/>
    <property type="evidence" value="ECO:0007669"/>
    <property type="project" value="UniProtKB-KW"/>
</dbReference>
<evidence type="ECO:0000256" key="1">
    <source>
        <dbReference type="ARBA" id="ARBA00022723"/>
    </source>
</evidence>
<sequence>MEMAATESKKVLIVMMFAVMLVRETQAAKKHIVGGSQGWDESSDFRSWASSQTFRIGDQLVFKYTPGLHSVVELAGSSAYDKCDISTATDSKSSGEDVIKLTKPGTRYFACGTLGHCEGGMKLKITTVSEAATNASPSPSSSDDSPSSSMSSTGSTHLMAVLVMILINIMLIRGGGTS</sequence>
<accession>A0A7N0T4V5</accession>
<name>A0A7N0T4V5_KALFE</name>
<evidence type="ECO:0000313" key="8">
    <source>
        <dbReference type="Proteomes" id="UP000594263"/>
    </source>
</evidence>
<dbReference type="AlphaFoldDB" id="A0A7N0T4V5"/>
<keyword evidence="1" id="KW-0479">Metal-binding</keyword>
<reference evidence="7" key="1">
    <citation type="submission" date="2021-01" db="UniProtKB">
        <authorList>
            <consortium name="EnsemblPlants"/>
        </authorList>
    </citation>
    <scope>IDENTIFICATION</scope>
</reference>
<dbReference type="FunFam" id="2.60.40.420:FF:000003">
    <property type="entry name" value="Blue copper"/>
    <property type="match status" value="1"/>
</dbReference>
<protein>
    <recommendedName>
        <fullName evidence="6">Phytocyanin domain-containing protein</fullName>
    </recommendedName>
</protein>
<dbReference type="EnsemblPlants" id="Kaladp0022s0243.1.v1.1">
    <property type="protein sequence ID" value="Kaladp0022s0243.1.v1.1"/>
    <property type="gene ID" value="Kaladp0022s0243.v1.1"/>
</dbReference>
<organism evidence="7 8">
    <name type="scientific">Kalanchoe fedtschenkoi</name>
    <name type="common">Lavender scallops</name>
    <name type="synonym">South American air plant</name>
    <dbReference type="NCBI Taxonomy" id="63787"/>
    <lineage>
        <taxon>Eukaryota</taxon>
        <taxon>Viridiplantae</taxon>
        <taxon>Streptophyta</taxon>
        <taxon>Embryophyta</taxon>
        <taxon>Tracheophyta</taxon>
        <taxon>Spermatophyta</taxon>
        <taxon>Magnoliopsida</taxon>
        <taxon>eudicotyledons</taxon>
        <taxon>Gunneridae</taxon>
        <taxon>Pentapetalae</taxon>
        <taxon>Saxifragales</taxon>
        <taxon>Crassulaceae</taxon>
        <taxon>Kalanchoe</taxon>
    </lineage>
</organism>
<dbReference type="GO" id="GO:0009055">
    <property type="term" value="F:electron transfer activity"/>
    <property type="evidence" value="ECO:0007669"/>
    <property type="project" value="InterPro"/>
</dbReference>
<feature type="signal peptide" evidence="5">
    <location>
        <begin position="1"/>
        <end position="27"/>
    </location>
</feature>
<dbReference type="InterPro" id="IPR003245">
    <property type="entry name" value="Phytocyanin_dom"/>
</dbReference>
<keyword evidence="4" id="KW-1133">Transmembrane helix</keyword>
<dbReference type="SUPFAM" id="SSF49503">
    <property type="entry name" value="Cupredoxins"/>
    <property type="match status" value="1"/>
</dbReference>
<feature type="chain" id="PRO_5029573995" description="Phytocyanin domain-containing protein" evidence="5">
    <location>
        <begin position="28"/>
        <end position="178"/>
    </location>
</feature>
<feature type="compositionally biased region" description="Low complexity" evidence="3">
    <location>
        <begin position="136"/>
        <end position="152"/>
    </location>
</feature>
<keyword evidence="2" id="KW-0325">Glycoprotein</keyword>
<dbReference type="PROSITE" id="PS51485">
    <property type="entry name" value="PHYTOCYANIN"/>
    <property type="match status" value="1"/>
</dbReference>
<dbReference type="Gene3D" id="2.60.40.420">
    <property type="entry name" value="Cupredoxins - blue copper proteins"/>
    <property type="match status" value="1"/>
</dbReference>
<dbReference type="GO" id="GO:0005886">
    <property type="term" value="C:plasma membrane"/>
    <property type="evidence" value="ECO:0007669"/>
    <property type="project" value="TreeGrafter"/>
</dbReference>
<dbReference type="Gramene" id="Kaladp0022s0243.1.v1.1">
    <property type="protein sequence ID" value="Kaladp0022s0243.1.v1.1"/>
    <property type="gene ID" value="Kaladp0022s0243.v1.1"/>
</dbReference>
<dbReference type="CDD" id="cd04216">
    <property type="entry name" value="Phytocyanin"/>
    <property type="match status" value="1"/>
</dbReference>
<dbReference type="PANTHER" id="PTHR33021:SF489">
    <property type="entry name" value="BASIC BLUE PROTEIN-LIKE"/>
    <property type="match status" value="1"/>
</dbReference>
<dbReference type="InterPro" id="IPR008972">
    <property type="entry name" value="Cupredoxin"/>
</dbReference>
<dbReference type="OMA" id="VGHCEQG"/>